<dbReference type="InterPro" id="IPR007721">
    <property type="entry name" value="RbsD_FucU"/>
</dbReference>
<dbReference type="EMBL" id="BSUM01000001">
    <property type="protein sequence ID" value="GMA31972.1"/>
    <property type="molecule type" value="Genomic_DNA"/>
</dbReference>
<evidence type="ECO:0000313" key="5">
    <source>
        <dbReference type="Proteomes" id="UP001157161"/>
    </source>
</evidence>
<proteinExistence type="predicted"/>
<dbReference type="Pfam" id="PF05025">
    <property type="entry name" value="RbsD_FucU"/>
    <property type="match status" value="1"/>
</dbReference>
<evidence type="ECO:0000256" key="3">
    <source>
        <dbReference type="ARBA" id="ARBA00036324"/>
    </source>
</evidence>
<dbReference type="PANTHER" id="PTHR31690">
    <property type="entry name" value="FUCOSE MUTAROTASE"/>
    <property type="match status" value="1"/>
</dbReference>
<gene>
    <name evidence="4" type="ORF">GCM10025875_19640</name>
</gene>
<reference evidence="4" key="2">
    <citation type="submission" date="2023-02" db="EMBL/GenBank/DDBJ databases">
        <authorList>
            <person name="Sun Q."/>
            <person name="Mori K."/>
        </authorList>
    </citation>
    <scope>NUCLEOTIDE SEQUENCE</scope>
    <source>
        <strain evidence="4">NBRC 112290</strain>
    </source>
</reference>
<dbReference type="AlphaFoldDB" id="A0AA37XFC6"/>
<comment type="catalytic activity">
    <reaction evidence="3">
        <text>alpha-L-fucose = beta-L-fucose</text>
        <dbReference type="Rhea" id="RHEA:25580"/>
        <dbReference type="ChEBI" id="CHEBI:42548"/>
        <dbReference type="ChEBI" id="CHEBI:42589"/>
        <dbReference type="EC" id="5.1.3.29"/>
    </reaction>
</comment>
<organism evidence="4 5">
    <name type="scientific">Litorihabitans aurantiacus</name>
    <dbReference type="NCBI Taxonomy" id="1930061"/>
    <lineage>
        <taxon>Bacteria</taxon>
        <taxon>Bacillati</taxon>
        <taxon>Actinomycetota</taxon>
        <taxon>Actinomycetes</taxon>
        <taxon>Micrococcales</taxon>
        <taxon>Beutenbergiaceae</taxon>
        <taxon>Litorihabitans</taxon>
    </lineage>
</organism>
<dbReference type="GO" id="GO:0062193">
    <property type="term" value="F:D-ribose pyranase activity"/>
    <property type="evidence" value="ECO:0007669"/>
    <property type="project" value="UniProtKB-EC"/>
</dbReference>
<dbReference type="PANTHER" id="PTHR31690:SF4">
    <property type="entry name" value="FUCOSE MUTAROTASE"/>
    <property type="match status" value="1"/>
</dbReference>
<name>A0AA37XFC6_9MICO</name>
<dbReference type="GO" id="GO:0006004">
    <property type="term" value="P:fucose metabolic process"/>
    <property type="evidence" value="ECO:0007669"/>
    <property type="project" value="TreeGrafter"/>
</dbReference>
<dbReference type="GO" id="GO:0042806">
    <property type="term" value="F:fucose binding"/>
    <property type="evidence" value="ECO:0007669"/>
    <property type="project" value="TreeGrafter"/>
</dbReference>
<comment type="catalytic activity">
    <reaction evidence="1">
        <text>beta-D-ribopyranose = beta-D-ribofuranose</text>
        <dbReference type="Rhea" id="RHEA:25432"/>
        <dbReference type="ChEBI" id="CHEBI:27476"/>
        <dbReference type="ChEBI" id="CHEBI:47002"/>
        <dbReference type="EC" id="5.4.99.62"/>
    </reaction>
</comment>
<keyword evidence="5" id="KW-1185">Reference proteome</keyword>
<evidence type="ECO:0000313" key="4">
    <source>
        <dbReference type="EMBL" id="GMA31972.1"/>
    </source>
</evidence>
<evidence type="ECO:0000256" key="1">
    <source>
        <dbReference type="ARBA" id="ARBA00000223"/>
    </source>
</evidence>
<sequence>MLHGIHPALSGDLLRALDHLGHGETLLVCDGNYPAHARGELVLDVALDAPVVVGAVRTLVPLDTYEGPAVHLMGAVAGDDEPHEVRRALLRAVAAPRNRVEALERHAFYDLAATARLVVRTAETRPYGNLLMRKGVVSPTAALDTGRGPA</sequence>
<dbReference type="Proteomes" id="UP001157161">
    <property type="component" value="Unassembled WGS sequence"/>
</dbReference>
<evidence type="ECO:0000256" key="2">
    <source>
        <dbReference type="ARBA" id="ARBA00023235"/>
    </source>
</evidence>
<protein>
    <submittedName>
        <fullName evidence="4">Fucose dissimilation pathway protein</fullName>
    </submittedName>
</protein>
<dbReference type="GO" id="GO:0036373">
    <property type="term" value="F:L-fucose mutarotase activity"/>
    <property type="evidence" value="ECO:0007669"/>
    <property type="project" value="UniProtKB-EC"/>
</dbReference>
<accession>A0AA37XFC6</accession>
<dbReference type="SUPFAM" id="SSF102546">
    <property type="entry name" value="RbsD-like"/>
    <property type="match status" value="1"/>
</dbReference>
<dbReference type="Gene3D" id="3.40.1650.10">
    <property type="entry name" value="RbsD-like domain"/>
    <property type="match status" value="1"/>
</dbReference>
<dbReference type="InterPro" id="IPR023750">
    <property type="entry name" value="RbsD-like_sf"/>
</dbReference>
<dbReference type="RefSeq" id="WP_284250696.1">
    <property type="nucleotide sequence ID" value="NZ_BSUM01000001.1"/>
</dbReference>
<comment type="caution">
    <text evidence="4">The sequence shown here is derived from an EMBL/GenBank/DDBJ whole genome shotgun (WGS) entry which is preliminary data.</text>
</comment>
<keyword evidence="2" id="KW-0413">Isomerase</keyword>
<reference evidence="4" key="1">
    <citation type="journal article" date="2014" name="Int. J. Syst. Evol. Microbiol.">
        <title>Complete genome sequence of Corynebacterium casei LMG S-19264T (=DSM 44701T), isolated from a smear-ripened cheese.</title>
        <authorList>
            <consortium name="US DOE Joint Genome Institute (JGI-PGF)"/>
            <person name="Walter F."/>
            <person name="Albersmeier A."/>
            <person name="Kalinowski J."/>
            <person name="Ruckert C."/>
        </authorList>
    </citation>
    <scope>NUCLEOTIDE SEQUENCE</scope>
    <source>
        <strain evidence="4">NBRC 112290</strain>
    </source>
</reference>
<dbReference type="InterPro" id="IPR050443">
    <property type="entry name" value="RbsD/FucU_mutarotase"/>
</dbReference>